<dbReference type="PANTHER" id="PTHR33365">
    <property type="entry name" value="YALI0B05434P"/>
    <property type="match status" value="1"/>
</dbReference>
<dbReference type="Proteomes" id="UP000326565">
    <property type="component" value="Unassembled WGS sequence"/>
</dbReference>
<feature type="compositionally biased region" description="Basic and acidic residues" evidence="2">
    <location>
        <begin position="9"/>
        <end position="23"/>
    </location>
</feature>
<evidence type="ECO:0000313" key="5">
    <source>
        <dbReference type="Proteomes" id="UP000326565"/>
    </source>
</evidence>
<sequence>MAMSTPRYQELKEDPDGDEFQEKHSARTLPNLVTRNWLSVLIGVAVGFVLGFVTSFIISIEPNDKCTRKMSTWSPALQIYDDQLSIQRFNGALRAPNKYRGPPSQDIDAAWDKLLYPEGGLVRLTKDQLDKINASKYAAEYTQDMGGGYIAGIEVFHQLHCVNMLRKATYMEYYLPKMDEWKDSKTLRYHLDHCIDMLRQKLMCDPDVGMVTYVWAKGWKQAFPDFSTVHKCRDYSKVLQWARVNYVHGRNVADIERVPGALERDTRP</sequence>
<keyword evidence="3" id="KW-0472">Membrane</keyword>
<dbReference type="AlphaFoldDB" id="A0A5N5WLG1"/>
<protein>
    <recommendedName>
        <fullName evidence="6">Tat pathway signal sequence</fullName>
    </recommendedName>
</protein>
<keyword evidence="5" id="KW-1185">Reference proteome</keyword>
<evidence type="ECO:0000256" key="1">
    <source>
        <dbReference type="ARBA" id="ARBA00035112"/>
    </source>
</evidence>
<keyword evidence="3" id="KW-0812">Transmembrane</keyword>
<evidence type="ECO:0000256" key="3">
    <source>
        <dbReference type="SAM" id="Phobius"/>
    </source>
</evidence>
<feature type="transmembrane region" description="Helical" evidence="3">
    <location>
        <begin position="37"/>
        <end position="60"/>
    </location>
</feature>
<proteinExistence type="inferred from homology"/>
<evidence type="ECO:0000256" key="2">
    <source>
        <dbReference type="SAM" id="MobiDB-lite"/>
    </source>
</evidence>
<comment type="similarity">
    <text evidence="1">Belongs to the ustYa family.</text>
</comment>
<feature type="region of interest" description="Disordered" evidence="2">
    <location>
        <begin position="1"/>
        <end position="23"/>
    </location>
</feature>
<evidence type="ECO:0000313" key="4">
    <source>
        <dbReference type="EMBL" id="KAB8069293.1"/>
    </source>
</evidence>
<dbReference type="InterPro" id="IPR021765">
    <property type="entry name" value="UstYa-like"/>
</dbReference>
<organism evidence="4 5">
    <name type="scientific">Aspergillus leporis</name>
    <dbReference type="NCBI Taxonomy" id="41062"/>
    <lineage>
        <taxon>Eukaryota</taxon>
        <taxon>Fungi</taxon>
        <taxon>Dikarya</taxon>
        <taxon>Ascomycota</taxon>
        <taxon>Pezizomycotina</taxon>
        <taxon>Eurotiomycetes</taxon>
        <taxon>Eurotiomycetidae</taxon>
        <taxon>Eurotiales</taxon>
        <taxon>Aspergillaceae</taxon>
        <taxon>Aspergillus</taxon>
        <taxon>Aspergillus subgen. Circumdati</taxon>
    </lineage>
</organism>
<gene>
    <name evidence="4" type="ORF">BDV29DRAFT_183001</name>
</gene>
<dbReference type="EMBL" id="ML732347">
    <property type="protein sequence ID" value="KAB8069293.1"/>
    <property type="molecule type" value="Genomic_DNA"/>
</dbReference>
<keyword evidence="3" id="KW-1133">Transmembrane helix</keyword>
<reference evidence="4 5" key="1">
    <citation type="submission" date="2019-04" db="EMBL/GenBank/DDBJ databases">
        <title>Friends and foes A comparative genomics study of 23 Aspergillus species from section Flavi.</title>
        <authorList>
            <consortium name="DOE Joint Genome Institute"/>
            <person name="Kjaerbolling I."/>
            <person name="Vesth T."/>
            <person name="Frisvad J.C."/>
            <person name="Nybo J.L."/>
            <person name="Theobald S."/>
            <person name="Kildgaard S."/>
            <person name="Isbrandt T."/>
            <person name="Kuo A."/>
            <person name="Sato A."/>
            <person name="Lyhne E.K."/>
            <person name="Kogle M.E."/>
            <person name="Wiebenga A."/>
            <person name="Kun R.S."/>
            <person name="Lubbers R.J."/>
            <person name="Makela M.R."/>
            <person name="Barry K."/>
            <person name="Chovatia M."/>
            <person name="Clum A."/>
            <person name="Daum C."/>
            <person name="Haridas S."/>
            <person name="He G."/>
            <person name="LaButti K."/>
            <person name="Lipzen A."/>
            <person name="Mondo S."/>
            <person name="Riley R."/>
            <person name="Salamov A."/>
            <person name="Simmons B.A."/>
            <person name="Magnuson J.K."/>
            <person name="Henrissat B."/>
            <person name="Mortensen U.H."/>
            <person name="Larsen T.O."/>
            <person name="Devries R.P."/>
            <person name="Grigoriev I.V."/>
            <person name="Machida M."/>
            <person name="Baker S.E."/>
            <person name="Andersen M.R."/>
        </authorList>
    </citation>
    <scope>NUCLEOTIDE SEQUENCE [LARGE SCALE GENOMIC DNA]</scope>
    <source>
        <strain evidence="4 5">CBS 151.66</strain>
    </source>
</reference>
<dbReference type="Pfam" id="PF11807">
    <property type="entry name" value="UstYa"/>
    <property type="match status" value="1"/>
</dbReference>
<dbReference type="GO" id="GO:0043386">
    <property type="term" value="P:mycotoxin biosynthetic process"/>
    <property type="evidence" value="ECO:0007669"/>
    <property type="project" value="InterPro"/>
</dbReference>
<name>A0A5N5WLG1_9EURO</name>
<accession>A0A5N5WLG1</accession>
<evidence type="ECO:0008006" key="6">
    <source>
        <dbReference type="Google" id="ProtNLM"/>
    </source>
</evidence>
<dbReference type="PANTHER" id="PTHR33365:SF12">
    <property type="entry name" value="TAT PATHWAY SIGNAL SEQUENCE"/>
    <property type="match status" value="1"/>
</dbReference>
<dbReference type="OrthoDB" id="3687641at2759"/>